<keyword evidence="2" id="KW-1133">Transmembrane helix</keyword>
<keyword evidence="2" id="KW-0812">Transmembrane</keyword>
<feature type="chain" id="PRO_5030533148" description="Peptidase S54 rhomboid domain-containing protein" evidence="3">
    <location>
        <begin position="23"/>
        <end position="422"/>
    </location>
</feature>
<gene>
    <name evidence="4" type="ORF">PAUS00366_LOCUS21707</name>
</gene>
<evidence type="ECO:0000313" key="4">
    <source>
        <dbReference type="EMBL" id="CAE0728923.1"/>
    </source>
</evidence>
<evidence type="ECO:0000256" key="2">
    <source>
        <dbReference type="SAM" id="Phobius"/>
    </source>
</evidence>
<evidence type="ECO:0000256" key="3">
    <source>
        <dbReference type="SAM" id="SignalP"/>
    </source>
</evidence>
<feature type="region of interest" description="Disordered" evidence="1">
    <location>
        <begin position="82"/>
        <end position="108"/>
    </location>
</feature>
<feature type="transmembrane region" description="Helical" evidence="2">
    <location>
        <begin position="396"/>
        <end position="416"/>
    </location>
</feature>
<keyword evidence="3" id="KW-0732">Signal</keyword>
<evidence type="ECO:0008006" key="5">
    <source>
        <dbReference type="Google" id="ProtNLM"/>
    </source>
</evidence>
<feature type="transmembrane region" description="Helical" evidence="2">
    <location>
        <begin position="360"/>
        <end position="384"/>
    </location>
</feature>
<feature type="signal peptide" evidence="3">
    <location>
        <begin position="1"/>
        <end position="22"/>
    </location>
</feature>
<name>A0A7S4AW55_9STRA</name>
<proteinExistence type="predicted"/>
<reference evidence="4" key="1">
    <citation type="submission" date="2021-01" db="EMBL/GenBank/DDBJ databases">
        <authorList>
            <person name="Corre E."/>
            <person name="Pelletier E."/>
            <person name="Niang G."/>
            <person name="Scheremetjew M."/>
            <person name="Finn R."/>
            <person name="Kale V."/>
            <person name="Holt S."/>
            <person name="Cochrane G."/>
            <person name="Meng A."/>
            <person name="Brown T."/>
            <person name="Cohen L."/>
        </authorList>
    </citation>
    <scope>NUCLEOTIDE SEQUENCE</scope>
    <source>
        <strain evidence="4">10249 10 AB</strain>
    </source>
</reference>
<dbReference type="EMBL" id="HBIX01033020">
    <property type="protein sequence ID" value="CAE0728923.1"/>
    <property type="molecule type" value="Transcribed_RNA"/>
</dbReference>
<evidence type="ECO:0000256" key="1">
    <source>
        <dbReference type="SAM" id="MobiDB-lite"/>
    </source>
</evidence>
<accession>A0A7S4AW55</accession>
<keyword evidence="2" id="KW-0472">Membrane</keyword>
<sequence length="422" mass="43496">MIRSFRRSLLLSLSLSLSVALAMVLVASNIGVVTGFAATTSTTTLLRNPEKSTRSDLRRGGASFGASLGASLGASPEAFGMAPNTSGAKQRRGARQPGPTPGTRLLASRNPGGVILVSPDYDYPSTVTRIAITVASCYLTWFAQARYSSVMASAALTLLCSMVFDKRLGQAAFCGSFAGMCSRAIIPTKHLALVLGATTALLYEILIHAGNAFVGIGGRLGATAFLATSAVAYKTGVKTGLERLAPFGGSSGRGRTLQLSALHWESTILPFAFWHAVGAVATIVLREVGDDADPVRASAVVGLAGALFLHDPGAALAVYGGSFVGMSLPSKLLAGVGAGTRWHPPPAASSRRRVPTPGNVLSWLLAFCIPGLLGGIVHGATIDWKLWRGGWGGKAGACAFVGCVTYRALAGLLGALPATRNR</sequence>
<dbReference type="AlphaFoldDB" id="A0A7S4AW55"/>
<organism evidence="4">
    <name type="scientific">Pseudo-nitzschia australis</name>
    <dbReference type="NCBI Taxonomy" id="44445"/>
    <lineage>
        <taxon>Eukaryota</taxon>
        <taxon>Sar</taxon>
        <taxon>Stramenopiles</taxon>
        <taxon>Ochrophyta</taxon>
        <taxon>Bacillariophyta</taxon>
        <taxon>Bacillariophyceae</taxon>
        <taxon>Bacillariophycidae</taxon>
        <taxon>Bacillariales</taxon>
        <taxon>Bacillariaceae</taxon>
        <taxon>Pseudo-nitzschia</taxon>
    </lineage>
</organism>
<protein>
    <recommendedName>
        <fullName evidence="5">Peptidase S54 rhomboid domain-containing protein</fullName>
    </recommendedName>
</protein>